<dbReference type="Proteomes" id="UP001589703">
    <property type="component" value="Unassembled WGS sequence"/>
</dbReference>
<feature type="transmembrane region" description="Helical" evidence="1">
    <location>
        <begin position="653"/>
        <end position="670"/>
    </location>
</feature>
<keyword evidence="3" id="KW-1185">Reference proteome</keyword>
<keyword evidence="1" id="KW-1133">Transmembrane helix</keyword>
<feature type="transmembrane region" description="Helical" evidence="1">
    <location>
        <begin position="705"/>
        <end position="723"/>
    </location>
</feature>
<gene>
    <name evidence="2" type="ORF">ACFFRO_11980</name>
</gene>
<accession>A0ABV5VDF0</accession>
<feature type="transmembrane region" description="Helical" evidence="1">
    <location>
        <begin position="557"/>
        <end position="573"/>
    </location>
</feature>
<evidence type="ECO:0000256" key="1">
    <source>
        <dbReference type="SAM" id="Phobius"/>
    </source>
</evidence>
<feature type="transmembrane region" description="Helical" evidence="1">
    <location>
        <begin position="267"/>
        <end position="287"/>
    </location>
</feature>
<dbReference type="RefSeq" id="WP_356759945.1">
    <property type="nucleotide sequence ID" value="NZ_JBHMAR010000010.1"/>
</dbReference>
<feature type="transmembrane region" description="Helical" evidence="1">
    <location>
        <begin position="159"/>
        <end position="178"/>
    </location>
</feature>
<feature type="transmembrane region" description="Helical" evidence="1">
    <location>
        <begin position="531"/>
        <end position="551"/>
    </location>
</feature>
<feature type="transmembrane region" description="Helical" evidence="1">
    <location>
        <begin position="682"/>
        <end position="699"/>
    </location>
</feature>
<dbReference type="InterPro" id="IPR058062">
    <property type="entry name" value="SCO7613_C"/>
</dbReference>
<feature type="transmembrane region" description="Helical" evidence="1">
    <location>
        <begin position="350"/>
        <end position="382"/>
    </location>
</feature>
<feature type="transmembrane region" description="Helical" evidence="1">
    <location>
        <begin position="199"/>
        <end position="222"/>
    </location>
</feature>
<evidence type="ECO:0000313" key="3">
    <source>
        <dbReference type="Proteomes" id="UP001589703"/>
    </source>
</evidence>
<dbReference type="EMBL" id="JBHMAR010000010">
    <property type="protein sequence ID" value="MFB9735848.1"/>
    <property type="molecule type" value="Genomic_DNA"/>
</dbReference>
<comment type="caution">
    <text evidence="2">The sequence shown here is derived from an EMBL/GenBank/DDBJ whole genome shotgun (WGS) entry which is preliminary data.</text>
</comment>
<keyword evidence="1" id="KW-0812">Transmembrane</keyword>
<protein>
    <submittedName>
        <fullName evidence="2">SCO7613 C-terminal domain-containing membrane protein</fullName>
    </submittedName>
</protein>
<feature type="transmembrane region" description="Helical" evidence="1">
    <location>
        <begin position="402"/>
        <end position="423"/>
    </location>
</feature>
<feature type="transmembrane region" description="Helical" evidence="1">
    <location>
        <begin position="730"/>
        <end position="751"/>
    </location>
</feature>
<feature type="transmembrane region" description="Helical" evidence="1">
    <location>
        <begin position="757"/>
        <end position="777"/>
    </location>
</feature>
<sequence length="795" mass="79375">MTYSPPPAEELRLIDAELWQLDARRAHLLARRTWLVTVLRQAAAPAQAPAPAIPASGFAPARAEAAVPRVQNVLLVLGGVLLTVAAIAFTLVSWGHLGIAGRALVLGGVTAAVLAAPVPLLARGLRSTGEAVAGLGLALTVLDAYALHEVAFAGADSTGFAAGAAAVLAAGWAAYGTLPRVRELRLPLPAALAAGQLPLLLWAVAAGAGPSVIAGALLVTAAGDTAVALRWAVPAVRVTATAGAFGAGGCGALAAGWLSWSASGPGAAARAALLLLLAAGIAVAAGLRSRAEEHTTGLSVAAGLLAVGALGGLARSVLPAMWTVPAYLVCGVALPAVVRRAALPRALRRGAVLASVAVQGLALVTVVPLVGIALLGPASWVARIWSGAPDGARAAVATEEVWPPYAGTAPLVTAVVAAVLALTVRDGALRARARLTALTAAWATVLVLPPVLDMPYAAGLMVLGVLTAGTLAVAARARGGDLAVTALVLASVTSVAVGFEALAARAATPSVLAVLAVLFAAASTRARLSPVTAPAALVHATALACAAGAAAGWAPQHIALPVLAVPAVAALVAPRTGGAARVPVEVAGGAAGLLAVALAVPAPPMLALVLALCGAITAGAALRPDRRALGHASAALFVLASWVRLAAWEVTAPEAYTLPAALPALVVGVLRRRRDVRASSWAAYGPGLVVALLPSLAAAWTDAHWQRPLLLGAAALLVTLLGARHRLKAPLVLGGAVLALDALHELAPYLVQVTDALPRWVPPALAGLLLLVVGATYERRLRDVRRVREVLGGMD</sequence>
<feature type="transmembrane region" description="Helical" evidence="1">
    <location>
        <begin position="435"/>
        <end position="452"/>
    </location>
</feature>
<name>A0ABV5VDF0_9ACTN</name>
<proteinExistence type="predicted"/>
<feature type="transmembrane region" description="Helical" evidence="1">
    <location>
        <begin position="629"/>
        <end position="647"/>
    </location>
</feature>
<dbReference type="NCBIfam" id="NF047321">
    <property type="entry name" value="SCO7613_CTERM"/>
    <property type="match status" value="1"/>
</dbReference>
<feature type="transmembrane region" description="Helical" evidence="1">
    <location>
        <begin position="320"/>
        <end position="338"/>
    </location>
</feature>
<feature type="transmembrane region" description="Helical" evidence="1">
    <location>
        <begin position="103"/>
        <end position="122"/>
    </location>
</feature>
<feature type="transmembrane region" description="Helical" evidence="1">
    <location>
        <begin position="458"/>
        <end position="475"/>
    </location>
</feature>
<feature type="transmembrane region" description="Helical" evidence="1">
    <location>
        <begin position="605"/>
        <end position="622"/>
    </location>
</feature>
<reference evidence="2 3" key="1">
    <citation type="submission" date="2024-09" db="EMBL/GenBank/DDBJ databases">
        <authorList>
            <person name="Sun Q."/>
            <person name="Mori K."/>
        </authorList>
    </citation>
    <scope>NUCLEOTIDE SEQUENCE [LARGE SCALE GENOMIC DNA]</scope>
    <source>
        <strain evidence="2 3">JCM 10918</strain>
    </source>
</reference>
<feature type="transmembrane region" description="Helical" evidence="1">
    <location>
        <begin position="294"/>
        <end position="314"/>
    </location>
</feature>
<feature type="transmembrane region" description="Helical" evidence="1">
    <location>
        <begin position="482"/>
        <end position="501"/>
    </location>
</feature>
<organism evidence="2 3">
    <name type="scientific">Streptomyces thermocoprophilus</name>
    <dbReference type="NCBI Taxonomy" id="78356"/>
    <lineage>
        <taxon>Bacteria</taxon>
        <taxon>Bacillati</taxon>
        <taxon>Actinomycetota</taxon>
        <taxon>Actinomycetes</taxon>
        <taxon>Kitasatosporales</taxon>
        <taxon>Streptomycetaceae</taxon>
        <taxon>Streptomyces</taxon>
    </lineage>
</organism>
<evidence type="ECO:0000313" key="2">
    <source>
        <dbReference type="EMBL" id="MFB9735848.1"/>
    </source>
</evidence>
<feature type="transmembrane region" description="Helical" evidence="1">
    <location>
        <begin position="73"/>
        <end position="97"/>
    </location>
</feature>
<keyword evidence="1" id="KW-0472">Membrane</keyword>